<dbReference type="AlphaFoldDB" id="A0AAD7CRB8"/>
<gene>
    <name evidence="1" type="ORF">B0H17DRAFT_1212861</name>
</gene>
<reference evidence="1" key="1">
    <citation type="submission" date="2023-03" db="EMBL/GenBank/DDBJ databases">
        <title>Massive genome expansion in bonnet fungi (Mycena s.s.) driven by repeated elements and novel gene families across ecological guilds.</title>
        <authorList>
            <consortium name="Lawrence Berkeley National Laboratory"/>
            <person name="Harder C.B."/>
            <person name="Miyauchi S."/>
            <person name="Viragh M."/>
            <person name="Kuo A."/>
            <person name="Thoen E."/>
            <person name="Andreopoulos B."/>
            <person name="Lu D."/>
            <person name="Skrede I."/>
            <person name="Drula E."/>
            <person name="Henrissat B."/>
            <person name="Morin E."/>
            <person name="Kohler A."/>
            <person name="Barry K."/>
            <person name="LaButti K."/>
            <person name="Morin E."/>
            <person name="Salamov A."/>
            <person name="Lipzen A."/>
            <person name="Mereny Z."/>
            <person name="Hegedus B."/>
            <person name="Baldrian P."/>
            <person name="Stursova M."/>
            <person name="Weitz H."/>
            <person name="Taylor A."/>
            <person name="Grigoriev I.V."/>
            <person name="Nagy L.G."/>
            <person name="Martin F."/>
            <person name="Kauserud H."/>
        </authorList>
    </citation>
    <scope>NUCLEOTIDE SEQUENCE</scope>
    <source>
        <strain evidence="1">CBHHK067</strain>
    </source>
</reference>
<proteinExistence type="predicted"/>
<organism evidence="1 2">
    <name type="scientific">Mycena rosella</name>
    <name type="common">Pink bonnet</name>
    <name type="synonym">Agaricus rosellus</name>
    <dbReference type="NCBI Taxonomy" id="1033263"/>
    <lineage>
        <taxon>Eukaryota</taxon>
        <taxon>Fungi</taxon>
        <taxon>Dikarya</taxon>
        <taxon>Basidiomycota</taxon>
        <taxon>Agaricomycotina</taxon>
        <taxon>Agaricomycetes</taxon>
        <taxon>Agaricomycetidae</taxon>
        <taxon>Agaricales</taxon>
        <taxon>Marasmiineae</taxon>
        <taxon>Mycenaceae</taxon>
        <taxon>Mycena</taxon>
    </lineage>
</organism>
<protein>
    <submittedName>
        <fullName evidence="1">Uncharacterized protein</fullName>
    </submittedName>
</protein>
<dbReference type="Proteomes" id="UP001221757">
    <property type="component" value="Unassembled WGS sequence"/>
</dbReference>
<sequence>MCQHIAKASQARLVVVKNTIHQYNLAALSLEAPAPQITCDEVVEYAFLADFDLLRATDGELDMKPWTQPAGRHAMDKYFKLLRAKEEIVRLNVEIRRVVTWINNEDEFLRHRESELENAGDHDSAVLVRPYRLE</sequence>
<keyword evidence="2" id="KW-1185">Reference proteome</keyword>
<dbReference type="EMBL" id="JARKIE010000268">
    <property type="protein sequence ID" value="KAJ7659532.1"/>
    <property type="molecule type" value="Genomic_DNA"/>
</dbReference>
<name>A0AAD7CRB8_MYCRO</name>
<accession>A0AAD7CRB8</accession>
<evidence type="ECO:0000313" key="1">
    <source>
        <dbReference type="EMBL" id="KAJ7659532.1"/>
    </source>
</evidence>
<comment type="caution">
    <text evidence="1">The sequence shown here is derived from an EMBL/GenBank/DDBJ whole genome shotgun (WGS) entry which is preliminary data.</text>
</comment>
<evidence type="ECO:0000313" key="2">
    <source>
        <dbReference type="Proteomes" id="UP001221757"/>
    </source>
</evidence>